<keyword evidence="9" id="KW-1185">Reference proteome</keyword>
<dbReference type="PROSITE" id="PS50988">
    <property type="entry name" value="TROVE"/>
    <property type="match status" value="1"/>
</dbReference>
<dbReference type="InterPro" id="IPR056800">
    <property type="entry name" value="vWA_Ro60"/>
</dbReference>
<reference evidence="8" key="2">
    <citation type="submission" date="2022-06" db="UniProtKB">
        <authorList>
            <consortium name="EnsemblMetazoa"/>
        </authorList>
    </citation>
    <scope>IDENTIFICATION</scope>
    <source>
        <strain evidence="8">DF5081</strain>
    </source>
</reference>
<evidence type="ECO:0000313" key="9">
    <source>
        <dbReference type="Proteomes" id="UP000005237"/>
    </source>
</evidence>
<dbReference type="SUPFAM" id="SSF53300">
    <property type="entry name" value="vWA-like"/>
    <property type="match status" value="1"/>
</dbReference>
<sequence>MKGIQQDGLLRSLDLVEAYLKLKHEKSEEVIVAAIKKHGLVREHLPTDSLNSKLVWETLFDVPMPMTAMIRNLAKMTVVGALDDQRVERIVNRLTDQEELRRARIHPLNLLTARAVYAQGRGDKGSLTWEPNQKICDALEAGFYKAFVNAPPTGKRYCLALDVSGSMCSRVSSSPLSCREAATGMSLINLHNESDVKCVAFCDKLTELPFTKDWTISKVNDYVDKLEFGNTDCGLPMTWAMENNLKFDVFIIYTDCDTWSGNVHPFEAIKKYREASGIHDAKVIVMAMQAYQYTIADPSDAGMLDISGFDSAVPQIVNEFVMGKI</sequence>
<dbReference type="InterPro" id="IPR008858">
    <property type="entry name" value="TROVE_dom"/>
</dbReference>
<dbReference type="SUPFAM" id="SSF140864">
    <property type="entry name" value="TROVE domain-like"/>
    <property type="match status" value="1"/>
</dbReference>
<dbReference type="GO" id="GO:0005737">
    <property type="term" value="C:cytoplasm"/>
    <property type="evidence" value="ECO:0007669"/>
    <property type="project" value="UniProtKB-SubCell"/>
</dbReference>
<feature type="domain" description="TROVE" evidence="7">
    <location>
        <begin position="1"/>
        <end position="155"/>
    </location>
</feature>
<dbReference type="EnsemblMetazoa" id="CJA39370.1">
    <property type="protein sequence ID" value="CJA39370.1"/>
    <property type="gene ID" value="WBGene00215217"/>
</dbReference>
<evidence type="ECO:0000256" key="2">
    <source>
        <dbReference type="ARBA" id="ARBA00007814"/>
    </source>
</evidence>
<dbReference type="GO" id="GO:1990904">
    <property type="term" value="C:ribonucleoprotein complex"/>
    <property type="evidence" value="ECO:0007669"/>
    <property type="project" value="UniProtKB-KW"/>
</dbReference>
<evidence type="ECO:0000256" key="1">
    <source>
        <dbReference type="ARBA" id="ARBA00004496"/>
    </source>
</evidence>
<comment type="subcellular location">
    <subcellularLocation>
        <location evidence="1">Cytoplasm</location>
    </subcellularLocation>
</comment>
<dbReference type="AlphaFoldDB" id="A0A8R1EPV8"/>
<reference evidence="9" key="1">
    <citation type="submission" date="2010-08" db="EMBL/GenBank/DDBJ databases">
        <authorList>
            <consortium name="Caenorhabditis japonica Sequencing Consortium"/>
            <person name="Wilson R.K."/>
        </authorList>
    </citation>
    <scope>NUCLEOTIDE SEQUENCE [LARGE SCALE GENOMIC DNA]</scope>
    <source>
        <strain evidence="9">DF5081</strain>
    </source>
</reference>
<dbReference type="InterPro" id="IPR037214">
    <property type="entry name" value="TROVE_dom_sf"/>
</dbReference>
<dbReference type="InterPro" id="IPR040322">
    <property type="entry name" value="TROVE2"/>
</dbReference>
<evidence type="ECO:0000256" key="4">
    <source>
        <dbReference type="ARBA" id="ARBA00022723"/>
    </source>
</evidence>
<evidence type="ECO:0000259" key="7">
    <source>
        <dbReference type="PROSITE" id="PS50988"/>
    </source>
</evidence>
<dbReference type="Pfam" id="PF05731">
    <property type="entry name" value="TROVE"/>
    <property type="match status" value="1"/>
</dbReference>
<dbReference type="GO" id="GO:0046872">
    <property type="term" value="F:metal ion binding"/>
    <property type="evidence" value="ECO:0007669"/>
    <property type="project" value="UniProtKB-KW"/>
</dbReference>
<proteinExistence type="inferred from homology"/>
<dbReference type="Gene3D" id="3.40.50.410">
    <property type="entry name" value="von Willebrand factor, type A domain"/>
    <property type="match status" value="1"/>
</dbReference>
<evidence type="ECO:0000313" key="8">
    <source>
        <dbReference type="EnsemblMetazoa" id="CJA39370.1"/>
    </source>
</evidence>
<organism evidence="8 9">
    <name type="scientific">Caenorhabditis japonica</name>
    <dbReference type="NCBI Taxonomy" id="281687"/>
    <lineage>
        <taxon>Eukaryota</taxon>
        <taxon>Metazoa</taxon>
        <taxon>Ecdysozoa</taxon>
        <taxon>Nematoda</taxon>
        <taxon>Chromadorea</taxon>
        <taxon>Rhabditida</taxon>
        <taxon>Rhabditina</taxon>
        <taxon>Rhabditomorpha</taxon>
        <taxon>Rhabditoidea</taxon>
        <taxon>Rhabditidae</taxon>
        <taxon>Peloderinae</taxon>
        <taxon>Caenorhabditis</taxon>
    </lineage>
</organism>
<keyword evidence="5" id="KW-0694">RNA-binding</keyword>
<dbReference type="PANTHER" id="PTHR14202:SF0">
    <property type="entry name" value="RNA-BINDING PROTEIN RO60"/>
    <property type="match status" value="1"/>
</dbReference>
<keyword evidence="3" id="KW-0963">Cytoplasm</keyword>
<dbReference type="Pfam" id="PF25045">
    <property type="entry name" value="vWA_Ro60"/>
    <property type="match status" value="1"/>
</dbReference>
<evidence type="ECO:0000256" key="5">
    <source>
        <dbReference type="ARBA" id="ARBA00022884"/>
    </source>
</evidence>
<evidence type="ECO:0000256" key="6">
    <source>
        <dbReference type="ARBA" id="ARBA00023274"/>
    </source>
</evidence>
<dbReference type="PANTHER" id="PTHR14202">
    <property type="entry name" value="60 KDA RIBONUCLEOPROTEIN SSA/RO"/>
    <property type="match status" value="1"/>
</dbReference>
<dbReference type="InterPro" id="IPR036465">
    <property type="entry name" value="vWFA_dom_sf"/>
</dbReference>
<protein>
    <submittedName>
        <fullName evidence="8">TROVE domain-containing protein</fullName>
    </submittedName>
</protein>
<dbReference type="GO" id="GO:0003723">
    <property type="term" value="F:RNA binding"/>
    <property type="evidence" value="ECO:0007669"/>
    <property type="project" value="UniProtKB-KW"/>
</dbReference>
<keyword evidence="6" id="KW-0687">Ribonucleoprotein</keyword>
<dbReference type="Proteomes" id="UP000005237">
    <property type="component" value="Unassembled WGS sequence"/>
</dbReference>
<keyword evidence="4" id="KW-0479">Metal-binding</keyword>
<comment type="similarity">
    <text evidence="2">Belongs to the Ro 60 kDa family.</text>
</comment>
<evidence type="ECO:0000256" key="3">
    <source>
        <dbReference type="ARBA" id="ARBA00022490"/>
    </source>
</evidence>
<name>A0A8R1EPV8_CAEJA</name>
<accession>A0A8R1EPV8</accession>